<dbReference type="GO" id="GO:0030975">
    <property type="term" value="F:thiamine binding"/>
    <property type="evidence" value="ECO:0007669"/>
    <property type="project" value="InterPro"/>
</dbReference>
<dbReference type="InterPro" id="IPR007373">
    <property type="entry name" value="Thiamin_PyroPKinase_B1-bd"/>
</dbReference>
<dbReference type="InterPro" id="IPR036759">
    <property type="entry name" value="TPK_catalytic_sf"/>
</dbReference>
<dbReference type="EC" id="2.7.6.2" evidence="5"/>
<dbReference type="GO" id="GO:0005524">
    <property type="term" value="F:ATP binding"/>
    <property type="evidence" value="ECO:0007669"/>
    <property type="project" value="UniProtKB-KW"/>
</dbReference>
<dbReference type="RefSeq" id="WP_075728209.1">
    <property type="nucleotide sequence ID" value="NZ_LTDM01000064.1"/>
</dbReference>
<reference evidence="7 8" key="1">
    <citation type="submission" date="2016-02" db="EMBL/GenBank/DDBJ databases">
        <title>Genome sequence of Tissierella creatinophila DSM 6911.</title>
        <authorList>
            <person name="Poehlein A."/>
            <person name="Daniel R."/>
        </authorList>
    </citation>
    <scope>NUCLEOTIDE SEQUENCE [LARGE SCALE GENOMIC DNA]</scope>
    <source>
        <strain evidence="7 8">DSM 6911</strain>
    </source>
</reference>
<dbReference type="GO" id="GO:0009229">
    <property type="term" value="P:thiamine diphosphate biosynthetic process"/>
    <property type="evidence" value="ECO:0007669"/>
    <property type="project" value="InterPro"/>
</dbReference>
<dbReference type="GO" id="GO:0004788">
    <property type="term" value="F:thiamine diphosphokinase activity"/>
    <property type="evidence" value="ECO:0007669"/>
    <property type="project" value="UniProtKB-UniRule"/>
</dbReference>
<dbReference type="Pfam" id="PF04265">
    <property type="entry name" value="TPK_B1_binding"/>
    <property type="match status" value="1"/>
</dbReference>
<proteinExistence type="predicted"/>
<evidence type="ECO:0000313" key="8">
    <source>
        <dbReference type="Proteomes" id="UP000186112"/>
    </source>
</evidence>
<keyword evidence="2" id="KW-0547">Nucleotide-binding</keyword>
<evidence type="ECO:0000256" key="5">
    <source>
        <dbReference type="NCBIfam" id="TIGR01378"/>
    </source>
</evidence>
<keyword evidence="1 7" id="KW-0808">Transferase</keyword>
<name>A0A1U7M355_TISCR</name>
<dbReference type="Gene3D" id="3.40.50.10240">
    <property type="entry name" value="Thiamin pyrophosphokinase, catalytic domain"/>
    <property type="match status" value="1"/>
</dbReference>
<dbReference type="InterPro" id="IPR007371">
    <property type="entry name" value="TPK_catalytic"/>
</dbReference>
<evidence type="ECO:0000256" key="2">
    <source>
        <dbReference type="ARBA" id="ARBA00022741"/>
    </source>
</evidence>
<keyword evidence="8" id="KW-1185">Reference proteome</keyword>
<gene>
    <name evidence="7" type="primary">thiN</name>
    <name evidence="7" type="ORF">TICRE_23160</name>
</gene>
<keyword evidence="3 7" id="KW-0418">Kinase</keyword>
<dbReference type="InterPro" id="IPR053149">
    <property type="entry name" value="TPK"/>
</dbReference>
<dbReference type="SMART" id="SM00983">
    <property type="entry name" value="TPK_B1_binding"/>
    <property type="match status" value="1"/>
</dbReference>
<dbReference type="PANTHER" id="PTHR41299:SF1">
    <property type="entry name" value="THIAMINE PYROPHOSPHOKINASE"/>
    <property type="match status" value="1"/>
</dbReference>
<dbReference type="InterPro" id="IPR006282">
    <property type="entry name" value="Thi_PPkinase"/>
</dbReference>
<dbReference type="CDD" id="cd07995">
    <property type="entry name" value="TPK"/>
    <property type="match status" value="1"/>
</dbReference>
<evidence type="ECO:0000259" key="6">
    <source>
        <dbReference type="SMART" id="SM00983"/>
    </source>
</evidence>
<dbReference type="SUPFAM" id="SSF63862">
    <property type="entry name" value="Thiamin pyrophosphokinase, substrate-binding domain"/>
    <property type="match status" value="1"/>
</dbReference>
<evidence type="ECO:0000256" key="1">
    <source>
        <dbReference type="ARBA" id="ARBA00022679"/>
    </source>
</evidence>
<dbReference type="PANTHER" id="PTHR41299">
    <property type="entry name" value="THIAMINE PYROPHOSPHOKINASE"/>
    <property type="match status" value="1"/>
</dbReference>
<dbReference type="SUPFAM" id="SSF63999">
    <property type="entry name" value="Thiamin pyrophosphokinase, catalytic domain"/>
    <property type="match status" value="1"/>
</dbReference>
<dbReference type="OrthoDB" id="9804377at2"/>
<comment type="caution">
    <text evidence="7">The sequence shown here is derived from an EMBL/GenBank/DDBJ whole genome shotgun (WGS) entry which is preliminary data.</text>
</comment>
<evidence type="ECO:0000313" key="7">
    <source>
        <dbReference type="EMBL" id="OLS01716.1"/>
    </source>
</evidence>
<keyword evidence="4" id="KW-0067">ATP-binding</keyword>
<dbReference type="GO" id="GO:0016301">
    <property type="term" value="F:kinase activity"/>
    <property type="evidence" value="ECO:0007669"/>
    <property type="project" value="UniProtKB-KW"/>
</dbReference>
<dbReference type="InterPro" id="IPR036371">
    <property type="entry name" value="TPK_B1-bd_sf"/>
</dbReference>
<evidence type="ECO:0000256" key="3">
    <source>
        <dbReference type="ARBA" id="ARBA00022777"/>
    </source>
</evidence>
<accession>A0A1U7M355</accession>
<dbReference type="Pfam" id="PF04263">
    <property type="entry name" value="TPK_catalytic"/>
    <property type="match status" value="1"/>
</dbReference>
<evidence type="ECO:0000256" key="4">
    <source>
        <dbReference type="ARBA" id="ARBA00022840"/>
    </source>
</evidence>
<feature type="domain" description="Thiamin pyrophosphokinase thiamin-binding" evidence="6">
    <location>
        <begin position="126"/>
        <end position="205"/>
    </location>
</feature>
<dbReference type="EMBL" id="LTDM01000064">
    <property type="protein sequence ID" value="OLS01716.1"/>
    <property type="molecule type" value="Genomic_DNA"/>
</dbReference>
<sequence length="211" mass="23922">MKGLIISSGEIKDYKLLSKVVEENDYIVCADGGVNHLLKIDKLPNIVLGDLDSIGEKELKILKNENVEIRKFPKMKDETDTELCINYLLQEGYKDIRLMGVTGTRFDHTLANIYLLKRIYDLGARGKIIDANNRIFYTSDSISLKKKEGFFISIIPISKEGIIISLEGFLYPLKKDYIEFSSTRGISNKIVEECGDIKIHRGEALVIESKD</sequence>
<dbReference type="AlphaFoldDB" id="A0A1U7M355"/>
<dbReference type="Proteomes" id="UP000186112">
    <property type="component" value="Unassembled WGS sequence"/>
</dbReference>
<organism evidence="7 8">
    <name type="scientific">Tissierella creatinophila DSM 6911</name>
    <dbReference type="NCBI Taxonomy" id="1123403"/>
    <lineage>
        <taxon>Bacteria</taxon>
        <taxon>Bacillati</taxon>
        <taxon>Bacillota</taxon>
        <taxon>Tissierellia</taxon>
        <taxon>Tissierellales</taxon>
        <taxon>Tissierellaceae</taxon>
        <taxon>Tissierella</taxon>
    </lineage>
</organism>
<dbReference type="NCBIfam" id="TIGR01378">
    <property type="entry name" value="thi_PPkinase"/>
    <property type="match status" value="1"/>
</dbReference>
<protein>
    <recommendedName>
        <fullName evidence="5">Thiamine diphosphokinase</fullName>
        <ecNumber evidence="5">2.7.6.2</ecNumber>
    </recommendedName>
</protein>
<dbReference type="GO" id="GO:0006772">
    <property type="term" value="P:thiamine metabolic process"/>
    <property type="evidence" value="ECO:0007669"/>
    <property type="project" value="UniProtKB-UniRule"/>
</dbReference>